<evidence type="ECO:0000313" key="1">
    <source>
        <dbReference type="EMBL" id="MBX46660.1"/>
    </source>
</evidence>
<name>A0A2P2NW36_RHIMU</name>
<reference evidence="1" key="1">
    <citation type="submission" date="2018-02" db="EMBL/GenBank/DDBJ databases">
        <title>Rhizophora mucronata_Transcriptome.</title>
        <authorList>
            <person name="Meera S.P."/>
            <person name="Sreeshan A."/>
            <person name="Augustine A."/>
        </authorList>
    </citation>
    <scope>NUCLEOTIDE SEQUENCE</scope>
    <source>
        <tissue evidence="1">Leaf</tissue>
    </source>
</reference>
<proteinExistence type="predicted"/>
<sequence length="20" mass="2199">MALSIFPCMSTTRLVGVCRI</sequence>
<organism evidence="1">
    <name type="scientific">Rhizophora mucronata</name>
    <name type="common">Asiatic mangrove</name>
    <dbReference type="NCBI Taxonomy" id="61149"/>
    <lineage>
        <taxon>Eukaryota</taxon>
        <taxon>Viridiplantae</taxon>
        <taxon>Streptophyta</taxon>
        <taxon>Embryophyta</taxon>
        <taxon>Tracheophyta</taxon>
        <taxon>Spermatophyta</taxon>
        <taxon>Magnoliopsida</taxon>
        <taxon>eudicotyledons</taxon>
        <taxon>Gunneridae</taxon>
        <taxon>Pentapetalae</taxon>
        <taxon>rosids</taxon>
        <taxon>fabids</taxon>
        <taxon>Malpighiales</taxon>
        <taxon>Rhizophoraceae</taxon>
        <taxon>Rhizophora</taxon>
    </lineage>
</organism>
<protein>
    <submittedName>
        <fullName evidence="1">Uncharacterized protein</fullName>
    </submittedName>
</protein>
<accession>A0A2P2NW36</accession>
<dbReference type="AlphaFoldDB" id="A0A2P2NW36"/>
<dbReference type="EMBL" id="GGEC01066176">
    <property type="protein sequence ID" value="MBX46660.1"/>
    <property type="molecule type" value="Transcribed_RNA"/>
</dbReference>